<protein>
    <submittedName>
        <fullName evidence="2">Uncharacterized protein</fullName>
    </submittedName>
</protein>
<feature type="region of interest" description="Disordered" evidence="1">
    <location>
        <begin position="1"/>
        <end position="20"/>
    </location>
</feature>
<gene>
    <name evidence="2" type="ORF">EVOR1521_LOCUS29127</name>
</gene>
<name>A0AA36JLU1_9DINO</name>
<feature type="compositionally biased region" description="Low complexity" evidence="1">
    <location>
        <begin position="1"/>
        <end position="12"/>
    </location>
</feature>
<dbReference type="Proteomes" id="UP001178507">
    <property type="component" value="Unassembled WGS sequence"/>
</dbReference>
<reference evidence="2" key="1">
    <citation type="submission" date="2023-08" db="EMBL/GenBank/DDBJ databases">
        <authorList>
            <person name="Chen Y."/>
            <person name="Shah S."/>
            <person name="Dougan E. K."/>
            <person name="Thang M."/>
            <person name="Chan C."/>
        </authorList>
    </citation>
    <scope>NUCLEOTIDE SEQUENCE</scope>
</reference>
<sequence>MAMVATVATTATPTSTGPKTLNSTALNSTALYALPNSSKATSKLDLFAMVPEPEGGVGLASDVVGSCMLAAASVSVMLLYWCKHLRGTECFPTVPSL</sequence>
<evidence type="ECO:0000256" key="1">
    <source>
        <dbReference type="SAM" id="MobiDB-lite"/>
    </source>
</evidence>
<proteinExistence type="predicted"/>
<dbReference type="AlphaFoldDB" id="A0AA36JLU1"/>
<keyword evidence="3" id="KW-1185">Reference proteome</keyword>
<evidence type="ECO:0000313" key="3">
    <source>
        <dbReference type="Proteomes" id="UP001178507"/>
    </source>
</evidence>
<comment type="caution">
    <text evidence="2">The sequence shown here is derived from an EMBL/GenBank/DDBJ whole genome shotgun (WGS) entry which is preliminary data.</text>
</comment>
<organism evidence="2 3">
    <name type="scientific">Effrenium voratum</name>
    <dbReference type="NCBI Taxonomy" id="2562239"/>
    <lineage>
        <taxon>Eukaryota</taxon>
        <taxon>Sar</taxon>
        <taxon>Alveolata</taxon>
        <taxon>Dinophyceae</taxon>
        <taxon>Suessiales</taxon>
        <taxon>Symbiodiniaceae</taxon>
        <taxon>Effrenium</taxon>
    </lineage>
</organism>
<dbReference type="EMBL" id="CAUJNA010003672">
    <property type="protein sequence ID" value="CAJ1407431.1"/>
    <property type="molecule type" value="Genomic_DNA"/>
</dbReference>
<accession>A0AA36JLU1</accession>
<evidence type="ECO:0000313" key="2">
    <source>
        <dbReference type="EMBL" id="CAJ1407431.1"/>
    </source>
</evidence>